<keyword evidence="1" id="KW-0285">Flavoprotein</keyword>
<dbReference type="PROSITE" id="PS51387">
    <property type="entry name" value="FAD_PCMH"/>
    <property type="match status" value="1"/>
</dbReference>
<accession>A0A428N222</accession>
<evidence type="ECO:0000256" key="2">
    <source>
        <dbReference type="ARBA" id="ARBA00022827"/>
    </source>
</evidence>
<dbReference type="RefSeq" id="WP_125556867.1">
    <property type="nucleotide sequence ID" value="NZ_RBVX01000015.1"/>
</dbReference>
<dbReference type="Pfam" id="PF00941">
    <property type="entry name" value="FAD_binding_5"/>
    <property type="match status" value="1"/>
</dbReference>
<dbReference type="InterPro" id="IPR036683">
    <property type="entry name" value="CO_DH_flav_C_dom_sf"/>
</dbReference>
<dbReference type="InterPro" id="IPR005107">
    <property type="entry name" value="CO_DH_flav_C"/>
</dbReference>
<evidence type="ECO:0000256" key="3">
    <source>
        <dbReference type="ARBA" id="ARBA00023002"/>
    </source>
</evidence>
<comment type="caution">
    <text evidence="5">The sequence shown here is derived from an EMBL/GenBank/DDBJ whole genome shotgun (WGS) entry which is preliminary data.</text>
</comment>
<dbReference type="SMART" id="SM01092">
    <property type="entry name" value="CO_deh_flav_C"/>
    <property type="match status" value="1"/>
</dbReference>
<dbReference type="SUPFAM" id="SSF56176">
    <property type="entry name" value="FAD-binding/transporter-associated domain-like"/>
    <property type="match status" value="1"/>
</dbReference>
<dbReference type="SUPFAM" id="SSF55447">
    <property type="entry name" value="CO dehydrogenase flavoprotein C-terminal domain-like"/>
    <property type="match status" value="1"/>
</dbReference>
<protein>
    <submittedName>
        <fullName evidence="5">Xanthine dehydrogenase</fullName>
    </submittedName>
</protein>
<dbReference type="GO" id="GO:0071949">
    <property type="term" value="F:FAD binding"/>
    <property type="evidence" value="ECO:0007669"/>
    <property type="project" value="InterPro"/>
</dbReference>
<dbReference type="Proteomes" id="UP000275076">
    <property type="component" value="Unassembled WGS sequence"/>
</dbReference>
<dbReference type="EMBL" id="RBVX01000015">
    <property type="protein sequence ID" value="RSL32396.1"/>
    <property type="molecule type" value="Genomic_DNA"/>
</dbReference>
<keyword evidence="6" id="KW-1185">Reference proteome</keyword>
<reference evidence="5 6" key="1">
    <citation type="submission" date="2018-10" db="EMBL/GenBank/DDBJ databases">
        <title>Draft genome sequence of Bacillus salarius IM0101, isolated from a hypersaline soil in Inner Mongolia, China.</title>
        <authorList>
            <person name="Yamprayoonswat W."/>
            <person name="Boonvisut S."/>
            <person name="Jumpathong W."/>
            <person name="Sittihan S."/>
            <person name="Ruangsuj P."/>
            <person name="Wanthongcharoen S."/>
            <person name="Thongpramul N."/>
            <person name="Pimmason S."/>
            <person name="Yu B."/>
            <person name="Yasawong M."/>
        </authorList>
    </citation>
    <scope>NUCLEOTIDE SEQUENCE [LARGE SCALE GENOMIC DNA]</scope>
    <source>
        <strain evidence="5 6">IM0101</strain>
    </source>
</reference>
<dbReference type="Pfam" id="PF03450">
    <property type="entry name" value="CO_deh_flav_C"/>
    <property type="match status" value="1"/>
</dbReference>
<dbReference type="InterPro" id="IPR016169">
    <property type="entry name" value="FAD-bd_PCMH_sub2"/>
</dbReference>
<dbReference type="InterPro" id="IPR016166">
    <property type="entry name" value="FAD-bd_PCMH"/>
</dbReference>
<dbReference type="InterPro" id="IPR051312">
    <property type="entry name" value="Diverse_Substr_Oxidored"/>
</dbReference>
<name>A0A428N222_9BACI</name>
<keyword evidence="2" id="KW-0274">FAD</keyword>
<dbReference type="Gene3D" id="3.30.465.10">
    <property type="match status" value="1"/>
</dbReference>
<dbReference type="OrthoDB" id="9774454at2"/>
<evidence type="ECO:0000256" key="1">
    <source>
        <dbReference type="ARBA" id="ARBA00022630"/>
    </source>
</evidence>
<keyword evidence="3" id="KW-0560">Oxidoreductase</keyword>
<dbReference type="InterPro" id="IPR036318">
    <property type="entry name" value="FAD-bd_PCMH-like_sf"/>
</dbReference>
<dbReference type="GO" id="GO:0016491">
    <property type="term" value="F:oxidoreductase activity"/>
    <property type="evidence" value="ECO:0007669"/>
    <property type="project" value="UniProtKB-KW"/>
</dbReference>
<dbReference type="Gene3D" id="3.30.390.50">
    <property type="entry name" value="CO dehydrogenase flavoprotein, C-terminal domain"/>
    <property type="match status" value="1"/>
</dbReference>
<evidence type="ECO:0000259" key="4">
    <source>
        <dbReference type="PROSITE" id="PS51387"/>
    </source>
</evidence>
<proteinExistence type="predicted"/>
<evidence type="ECO:0000313" key="6">
    <source>
        <dbReference type="Proteomes" id="UP000275076"/>
    </source>
</evidence>
<dbReference type="InterPro" id="IPR002346">
    <property type="entry name" value="Mopterin_DH_FAD-bd"/>
</dbReference>
<organism evidence="5 6">
    <name type="scientific">Salibacterium salarium</name>
    <dbReference type="NCBI Taxonomy" id="284579"/>
    <lineage>
        <taxon>Bacteria</taxon>
        <taxon>Bacillati</taxon>
        <taxon>Bacillota</taxon>
        <taxon>Bacilli</taxon>
        <taxon>Bacillales</taxon>
        <taxon>Bacillaceae</taxon>
    </lineage>
</organism>
<feature type="domain" description="FAD-binding PCMH-type" evidence="4">
    <location>
        <begin position="8"/>
        <end position="179"/>
    </location>
</feature>
<sequence>MEHKQDINIRFSPVIWFPAEVTEAWNQKNKRDKDAAFIAGGTLIQMQREQGTPCSSHLISLENITELYGMSTVDSYLRIGSLTTLAECLQNDELKHRAALFYEAIQNIAAPAVRNRGTVGGNLMYGKGDTIPALLVMNALVSYFDGTKTQLERISDFLERDVGKDGILLTSIWIPENKEQTKSISFYKKIGRREAFSSSILTAAGMADLDEEGNWTEVRLAVGGGDIPPQRLTQSESQVIESVSIKNELRNVYNVIRSEMISVTDAFASAAYRKTVAANIILSHLYEGSKTDDERKGR</sequence>
<dbReference type="PANTHER" id="PTHR42659">
    <property type="entry name" value="XANTHINE DEHYDROGENASE SUBUNIT C-RELATED"/>
    <property type="match status" value="1"/>
</dbReference>
<dbReference type="PANTHER" id="PTHR42659:SF2">
    <property type="entry name" value="XANTHINE DEHYDROGENASE SUBUNIT C-RELATED"/>
    <property type="match status" value="1"/>
</dbReference>
<gene>
    <name evidence="5" type="ORF">D7Z54_16010</name>
</gene>
<dbReference type="AlphaFoldDB" id="A0A428N222"/>
<evidence type="ECO:0000313" key="5">
    <source>
        <dbReference type="EMBL" id="RSL32396.1"/>
    </source>
</evidence>